<gene>
    <name evidence="4 7" type="primary">truA</name>
    <name evidence="7" type="ORF">ACERLL_08150</name>
</gene>
<evidence type="ECO:0000256" key="3">
    <source>
        <dbReference type="ARBA" id="ARBA00023235"/>
    </source>
</evidence>
<dbReference type="GO" id="GO:0160147">
    <property type="term" value="F:tRNA pseudouridine(38-40) synthase activity"/>
    <property type="evidence" value="ECO:0007669"/>
    <property type="project" value="UniProtKB-EC"/>
</dbReference>
<comment type="catalytic activity">
    <reaction evidence="4 5">
        <text>uridine(38/39/40) in tRNA = pseudouridine(38/39/40) in tRNA</text>
        <dbReference type="Rhea" id="RHEA:22376"/>
        <dbReference type="Rhea" id="RHEA-COMP:10085"/>
        <dbReference type="Rhea" id="RHEA-COMP:10087"/>
        <dbReference type="ChEBI" id="CHEBI:65314"/>
        <dbReference type="ChEBI" id="CHEBI:65315"/>
        <dbReference type="EC" id="5.4.99.12"/>
    </reaction>
</comment>
<keyword evidence="8" id="KW-1185">Reference proteome</keyword>
<evidence type="ECO:0000256" key="4">
    <source>
        <dbReference type="HAMAP-Rule" id="MF_00171"/>
    </source>
</evidence>
<dbReference type="CDD" id="cd02570">
    <property type="entry name" value="PseudoU_synth_EcTruA"/>
    <property type="match status" value="1"/>
</dbReference>
<dbReference type="NCBIfam" id="TIGR00071">
    <property type="entry name" value="hisT_truA"/>
    <property type="match status" value="1"/>
</dbReference>
<dbReference type="InterPro" id="IPR020095">
    <property type="entry name" value="PsdUridine_synth_TruA_C"/>
</dbReference>
<comment type="subunit">
    <text evidence="4">Homodimer.</text>
</comment>
<evidence type="ECO:0000313" key="7">
    <source>
        <dbReference type="EMBL" id="MFA9460795.1"/>
    </source>
</evidence>
<evidence type="ECO:0000256" key="2">
    <source>
        <dbReference type="ARBA" id="ARBA00022694"/>
    </source>
</evidence>
<dbReference type="PIRSF" id="PIRSF001430">
    <property type="entry name" value="tRNA_psdUrid_synth"/>
    <property type="match status" value="1"/>
</dbReference>
<dbReference type="Proteomes" id="UP001575181">
    <property type="component" value="Unassembled WGS sequence"/>
</dbReference>
<feature type="domain" description="Pseudouridine synthase I TruA alpha/beta" evidence="6">
    <location>
        <begin position="148"/>
        <end position="246"/>
    </location>
</feature>
<dbReference type="PANTHER" id="PTHR11142:SF0">
    <property type="entry name" value="TRNA PSEUDOURIDINE SYNTHASE-LIKE 1"/>
    <property type="match status" value="1"/>
</dbReference>
<sequence length="267" mass="28784">MAGRMALLLEFDGSRFHGWQRQTNAMSVQEALETALSRVADAPVRAVAAGRTDAGVHGLGMVVHFDPPVERPAEAWIRGVNAHLPQGAAVVEAVPVAAGFDARRKARARTYLYRLLARPGRPGLEQGRVTWVRGPLDAEAMAEGGRWLQGRRDFSAFRAAGCQAAHPVREVQRLAVRALGEEIQVAVRADAFLYNMVRIMVGSLVEVGLGRQNPAWIGEVLTSGDRERAGPTARPEGLYFAAVHYPPEWGAPAPPTRGPGGFDPAGF</sequence>
<dbReference type="RefSeq" id="WP_373655582.1">
    <property type="nucleotide sequence ID" value="NZ_JBGUAW010000005.1"/>
</dbReference>
<evidence type="ECO:0000256" key="5">
    <source>
        <dbReference type="RuleBase" id="RU003792"/>
    </source>
</evidence>
<evidence type="ECO:0000256" key="1">
    <source>
        <dbReference type="ARBA" id="ARBA00009375"/>
    </source>
</evidence>
<dbReference type="Gene3D" id="3.30.70.580">
    <property type="entry name" value="Pseudouridine synthase I, catalytic domain, N-terminal subdomain"/>
    <property type="match status" value="1"/>
</dbReference>
<protein>
    <recommendedName>
        <fullName evidence="4">tRNA pseudouridine synthase A</fullName>
        <ecNumber evidence="4">5.4.99.12</ecNumber>
    </recommendedName>
    <alternativeName>
        <fullName evidence="4">tRNA pseudouridine(38-40) synthase</fullName>
    </alternativeName>
    <alternativeName>
        <fullName evidence="4">tRNA pseudouridylate synthase I</fullName>
    </alternativeName>
    <alternativeName>
        <fullName evidence="4">tRNA-uridine isomerase I</fullName>
    </alternativeName>
</protein>
<evidence type="ECO:0000313" key="8">
    <source>
        <dbReference type="Proteomes" id="UP001575181"/>
    </source>
</evidence>
<dbReference type="Pfam" id="PF01416">
    <property type="entry name" value="PseudoU_synth_1"/>
    <property type="match status" value="2"/>
</dbReference>
<dbReference type="EC" id="5.4.99.12" evidence="4"/>
<comment type="caution">
    <text evidence="4">Lacks conserved residue(s) required for the propagation of feature annotation.</text>
</comment>
<proteinExistence type="inferred from homology"/>
<dbReference type="HAMAP" id="MF_00171">
    <property type="entry name" value="TruA"/>
    <property type="match status" value="1"/>
</dbReference>
<feature type="domain" description="Pseudouridine synthase I TruA alpha/beta" evidence="6">
    <location>
        <begin position="10"/>
        <end position="98"/>
    </location>
</feature>
<keyword evidence="2 4" id="KW-0819">tRNA processing</keyword>
<dbReference type="Gene3D" id="3.30.70.660">
    <property type="entry name" value="Pseudouridine synthase I, catalytic domain, C-terminal subdomain"/>
    <property type="match status" value="1"/>
</dbReference>
<dbReference type="InterPro" id="IPR001406">
    <property type="entry name" value="PsdUridine_synth_TruA"/>
</dbReference>
<comment type="similarity">
    <text evidence="1 4 5">Belongs to the tRNA pseudouridine synthase TruA family.</text>
</comment>
<dbReference type="EMBL" id="JBGUAW010000005">
    <property type="protein sequence ID" value="MFA9460795.1"/>
    <property type="molecule type" value="Genomic_DNA"/>
</dbReference>
<evidence type="ECO:0000259" key="6">
    <source>
        <dbReference type="Pfam" id="PF01416"/>
    </source>
</evidence>
<dbReference type="InterPro" id="IPR020094">
    <property type="entry name" value="TruA/RsuA/RluB/E/F_N"/>
</dbReference>
<accession>A0ABV4TU02</accession>
<comment type="function">
    <text evidence="4">Formation of pseudouridine at positions 38, 39 and 40 in the anticodon stem and loop of transfer RNAs.</text>
</comment>
<reference evidence="7 8" key="1">
    <citation type="submission" date="2024-08" db="EMBL/GenBank/DDBJ databases">
        <title>Whole-genome sequencing of halo(alkali)philic microorganisms from hypersaline lakes.</title>
        <authorList>
            <person name="Sorokin D.Y."/>
            <person name="Merkel A.Y."/>
            <person name="Messina E."/>
            <person name="Yakimov M."/>
        </authorList>
    </citation>
    <scope>NUCLEOTIDE SEQUENCE [LARGE SCALE GENOMIC DNA]</scope>
    <source>
        <strain evidence="7 8">Cl-TMA</strain>
    </source>
</reference>
<name>A0ABV4TU02_9GAMM</name>
<feature type="binding site" evidence="4">
    <location>
        <position position="111"/>
    </location>
    <ligand>
        <name>substrate</name>
    </ligand>
</feature>
<dbReference type="PANTHER" id="PTHR11142">
    <property type="entry name" value="PSEUDOURIDYLATE SYNTHASE"/>
    <property type="match status" value="1"/>
</dbReference>
<organism evidence="7 8">
    <name type="scientific">Thiohalorhabdus methylotrophus</name>
    <dbReference type="NCBI Taxonomy" id="3242694"/>
    <lineage>
        <taxon>Bacteria</taxon>
        <taxon>Pseudomonadati</taxon>
        <taxon>Pseudomonadota</taxon>
        <taxon>Gammaproteobacteria</taxon>
        <taxon>Thiohalorhabdales</taxon>
        <taxon>Thiohalorhabdaceae</taxon>
        <taxon>Thiohalorhabdus</taxon>
    </lineage>
</organism>
<feature type="active site" description="Nucleophile" evidence="4">
    <location>
        <position position="53"/>
    </location>
</feature>
<dbReference type="SUPFAM" id="SSF55120">
    <property type="entry name" value="Pseudouridine synthase"/>
    <property type="match status" value="1"/>
</dbReference>
<dbReference type="InterPro" id="IPR020103">
    <property type="entry name" value="PsdUridine_synth_cat_dom_sf"/>
</dbReference>
<keyword evidence="3 4" id="KW-0413">Isomerase</keyword>
<comment type="caution">
    <text evidence="7">The sequence shown here is derived from an EMBL/GenBank/DDBJ whole genome shotgun (WGS) entry which is preliminary data.</text>
</comment>
<dbReference type="InterPro" id="IPR020097">
    <property type="entry name" value="PsdUridine_synth_TruA_a/b_dom"/>
</dbReference>